<dbReference type="Proteomes" id="UP000184236">
    <property type="component" value="Unassembled WGS sequence"/>
</dbReference>
<dbReference type="RefSeq" id="WP_072883770.1">
    <property type="nucleotide sequence ID" value="NZ_FQVO01000003.1"/>
</dbReference>
<name>A0A1M4VE33_9FLAO</name>
<dbReference type="SUPFAM" id="SSF74653">
    <property type="entry name" value="TolA/TonB C-terminal domain"/>
    <property type="match status" value="1"/>
</dbReference>
<dbReference type="STRING" id="1302685.SAMN05444408_10365"/>
<dbReference type="EMBL" id="FQVO01000003">
    <property type="protein sequence ID" value="SHE67172.1"/>
    <property type="molecule type" value="Genomic_DNA"/>
</dbReference>
<evidence type="ECO:0000313" key="2">
    <source>
        <dbReference type="Proteomes" id="UP000184236"/>
    </source>
</evidence>
<keyword evidence="2" id="KW-1185">Reference proteome</keyword>
<gene>
    <name evidence="1" type="ORF">SAMN05444408_10365</name>
</gene>
<sequence>MKFLLPYFLCFISSFCFSQQTEDFRLVKQYYNQHRSMLGQEFKKKFDAEKNNFHKASIRNDYLLFMQKMDSLENVALTAVLLKTKNLEDLGRLNLIKTNTASQASAVPSVITDKAADYPGGINELRKEVSNLFYLGGVYSEVKTVKAIVAFIVEIDGTITNVEAQGENFTFNRQAEIAIYSVPKRFSPAVINGNPVRYRFRLPLTMKLED</sequence>
<protein>
    <recommendedName>
        <fullName evidence="3">TonB protein C-terminal</fullName>
    </recommendedName>
</protein>
<evidence type="ECO:0000313" key="1">
    <source>
        <dbReference type="EMBL" id="SHE67172.1"/>
    </source>
</evidence>
<proteinExistence type="predicted"/>
<dbReference type="Gene3D" id="3.30.1150.10">
    <property type="match status" value="1"/>
</dbReference>
<organism evidence="1 2">
    <name type="scientific">Chryseobacterium takakiae</name>
    <dbReference type="NCBI Taxonomy" id="1302685"/>
    <lineage>
        <taxon>Bacteria</taxon>
        <taxon>Pseudomonadati</taxon>
        <taxon>Bacteroidota</taxon>
        <taxon>Flavobacteriia</taxon>
        <taxon>Flavobacteriales</taxon>
        <taxon>Weeksellaceae</taxon>
        <taxon>Chryseobacterium group</taxon>
        <taxon>Chryseobacterium</taxon>
    </lineage>
</organism>
<dbReference type="AlphaFoldDB" id="A0A1M4VE33"/>
<reference evidence="2" key="1">
    <citation type="submission" date="2016-11" db="EMBL/GenBank/DDBJ databases">
        <authorList>
            <person name="Varghese N."/>
            <person name="Submissions S."/>
        </authorList>
    </citation>
    <scope>NUCLEOTIDE SEQUENCE [LARGE SCALE GENOMIC DNA]</scope>
    <source>
        <strain evidence="2">DSM 26898</strain>
    </source>
</reference>
<evidence type="ECO:0008006" key="3">
    <source>
        <dbReference type="Google" id="ProtNLM"/>
    </source>
</evidence>
<accession>A0A1M4VE33</accession>